<evidence type="ECO:0000313" key="4">
    <source>
        <dbReference type="EMBL" id="OMH82836.1"/>
    </source>
</evidence>
<feature type="region of interest" description="Disordered" evidence="1">
    <location>
        <begin position="183"/>
        <end position="208"/>
    </location>
</feature>
<organism evidence="4 5">
    <name type="scientific">Zancudomyces culisetae</name>
    <name type="common">Gut fungus</name>
    <name type="synonym">Smittium culisetae</name>
    <dbReference type="NCBI Taxonomy" id="1213189"/>
    <lineage>
        <taxon>Eukaryota</taxon>
        <taxon>Fungi</taxon>
        <taxon>Fungi incertae sedis</taxon>
        <taxon>Zoopagomycota</taxon>
        <taxon>Kickxellomycotina</taxon>
        <taxon>Harpellomycetes</taxon>
        <taxon>Harpellales</taxon>
        <taxon>Legeriomycetaceae</taxon>
        <taxon>Zancudomyces</taxon>
    </lineage>
</organism>
<sequence>MDSKDLKRRDVDSEEETGSQSQQNEVKRQKVGARARAAAGTGTGVDQDIAKQTKMIRFLLDQAPVFKVFLKDYLKDGRFAAYTDSQSQDQSQNQGEGEGEGEVQGEQEEGVANGNGRSKRRRSHSEKQEDEELIKQLELEEGADGGVEGNGEEVGAAWIMPAKRERKVNYAVDDYYREAMRGGSGGGSGSGGGGGGAGGGGSDQPRGVALKQPTVHDFQFYPKDLYEILELEKSNWQKSRENEDKKTEFLTEQEQQVKTELIEKCLGQTTHQIVSNGGSLGFPNITRRDYFNVLRLIERFGNTELALYEKYYPQDMFTDHNKEDVLFYVHHFLANYTTSLPPQTVERISAAIAKGNQKVAATRAAQRSVQLFATAIGHTNNNNNNNNNNKNSGGGGEMGTIFHHFRTATRHNLNGELYTPEEDSFLLCTLNNVDLFLPNAYDDLLAAVRRFAGFRFNWFIRSRSRPELQRRCSSL</sequence>
<dbReference type="InterPro" id="IPR009057">
    <property type="entry name" value="Homeodomain-like_sf"/>
</dbReference>
<dbReference type="AlphaFoldDB" id="A0A1R1PPC1"/>
<evidence type="ECO:0000259" key="3">
    <source>
        <dbReference type="Pfam" id="PF09111"/>
    </source>
</evidence>
<evidence type="ECO:0000259" key="2">
    <source>
        <dbReference type="Pfam" id="PF09110"/>
    </source>
</evidence>
<dbReference type="Pfam" id="PF09110">
    <property type="entry name" value="HAND"/>
    <property type="match status" value="1"/>
</dbReference>
<dbReference type="SUPFAM" id="SSF101224">
    <property type="entry name" value="HAND domain of the nucleosome remodeling ATPase ISWI"/>
    <property type="match status" value="1"/>
</dbReference>
<dbReference type="InterPro" id="IPR015194">
    <property type="entry name" value="ISWI_HAND-dom"/>
</dbReference>
<evidence type="ECO:0000313" key="5">
    <source>
        <dbReference type="Proteomes" id="UP000188320"/>
    </source>
</evidence>
<evidence type="ECO:0000256" key="1">
    <source>
        <dbReference type="SAM" id="MobiDB-lite"/>
    </source>
</evidence>
<dbReference type="OrthoDB" id="5857104at2759"/>
<feature type="domain" description="SLIDE" evidence="3">
    <location>
        <begin position="411"/>
        <end position="475"/>
    </location>
</feature>
<dbReference type="InterPro" id="IPR036306">
    <property type="entry name" value="ISWI_HAND-dom_sf"/>
</dbReference>
<dbReference type="GO" id="GO:0006338">
    <property type="term" value="P:chromatin remodeling"/>
    <property type="evidence" value="ECO:0007669"/>
    <property type="project" value="InterPro"/>
</dbReference>
<dbReference type="SUPFAM" id="SSF46689">
    <property type="entry name" value="Homeodomain-like"/>
    <property type="match status" value="1"/>
</dbReference>
<feature type="compositionally biased region" description="Low complexity" evidence="1">
    <location>
        <begin position="84"/>
        <end position="95"/>
    </location>
</feature>
<dbReference type="GO" id="GO:0005634">
    <property type="term" value="C:nucleus"/>
    <property type="evidence" value="ECO:0007669"/>
    <property type="project" value="InterPro"/>
</dbReference>
<feature type="non-terminal residue" evidence="4">
    <location>
        <position position="475"/>
    </location>
</feature>
<dbReference type="Gene3D" id="1.10.10.60">
    <property type="entry name" value="Homeodomain-like"/>
    <property type="match status" value="1"/>
</dbReference>
<feature type="compositionally biased region" description="Acidic residues" evidence="1">
    <location>
        <begin position="97"/>
        <end position="109"/>
    </location>
</feature>
<dbReference type="Pfam" id="PF09111">
    <property type="entry name" value="SLIDE"/>
    <property type="match status" value="1"/>
</dbReference>
<dbReference type="GO" id="GO:0003677">
    <property type="term" value="F:DNA binding"/>
    <property type="evidence" value="ECO:0007669"/>
    <property type="project" value="InterPro"/>
</dbReference>
<feature type="compositionally biased region" description="Gly residues" evidence="1">
    <location>
        <begin position="183"/>
        <end position="202"/>
    </location>
</feature>
<accession>A0A1R1PPC1</accession>
<dbReference type="GO" id="GO:0031491">
    <property type="term" value="F:nucleosome binding"/>
    <property type="evidence" value="ECO:0007669"/>
    <property type="project" value="InterPro"/>
</dbReference>
<keyword evidence="5" id="KW-1185">Reference proteome</keyword>
<protein>
    <submittedName>
        <fullName evidence="4">Putative global transcription activator SNF2L1</fullName>
    </submittedName>
</protein>
<feature type="domain" description="ISWI HAND" evidence="2">
    <location>
        <begin position="171"/>
        <end position="253"/>
    </location>
</feature>
<dbReference type="EMBL" id="LSSK01000581">
    <property type="protein sequence ID" value="OMH82836.1"/>
    <property type="molecule type" value="Genomic_DNA"/>
</dbReference>
<reference evidence="5" key="1">
    <citation type="submission" date="2017-01" db="EMBL/GenBank/DDBJ databases">
        <authorList>
            <person name="Wang Y."/>
            <person name="White M."/>
            <person name="Kvist S."/>
            <person name="Moncalvo J.-M."/>
        </authorList>
    </citation>
    <scope>NUCLEOTIDE SEQUENCE [LARGE SCALE GENOMIC DNA]</scope>
    <source>
        <strain evidence="5">COL-18-3</strain>
    </source>
</reference>
<dbReference type="InterPro" id="IPR015195">
    <property type="entry name" value="SLIDE"/>
</dbReference>
<dbReference type="Gene3D" id="1.10.1040.30">
    <property type="entry name" value="ISWI, HAND domain"/>
    <property type="match status" value="1"/>
</dbReference>
<feature type="compositionally biased region" description="Basic and acidic residues" evidence="1">
    <location>
        <begin position="1"/>
        <end position="11"/>
    </location>
</feature>
<proteinExistence type="predicted"/>
<feature type="region of interest" description="Disordered" evidence="1">
    <location>
        <begin position="1"/>
        <end position="49"/>
    </location>
</feature>
<gene>
    <name evidence="4" type="ORF">AX774_g3679</name>
</gene>
<name>A0A1R1PPC1_ZANCU</name>
<dbReference type="Proteomes" id="UP000188320">
    <property type="component" value="Unassembled WGS sequence"/>
</dbReference>
<feature type="region of interest" description="Disordered" evidence="1">
    <location>
        <begin position="83"/>
        <end position="132"/>
    </location>
</feature>
<feature type="compositionally biased region" description="Low complexity" evidence="1">
    <location>
        <begin position="380"/>
        <end position="391"/>
    </location>
</feature>
<comment type="caution">
    <text evidence="4">The sequence shown here is derived from an EMBL/GenBank/DDBJ whole genome shotgun (WGS) entry which is preliminary data.</text>
</comment>
<feature type="region of interest" description="Disordered" evidence="1">
    <location>
        <begin position="377"/>
        <end position="397"/>
    </location>
</feature>